<dbReference type="EMBL" id="CP034412">
    <property type="protein sequence ID" value="QCY46245.1"/>
    <property type="molecule type" value="Genomic_DNA"/>
</dbReference>
<dbReference type="Pfam" id="PF04978">
    <property type="entry name" value="MST"/>
    <property type="match status" value="1"/>
</dbReference>
<organism evidence="1 2">
    <name type="scientific">Glutamicibacter creatinolyticus</name>
    <dbReference type="NCBI Taxonomy" id="162496"/>
    <lineage>
        <taxon>Bacteria</taxon>
        <taxon>Bacillati</taxon>
        <taxon>Actinomycetota</taxon>
        <taxon>Actinomycetes</taxon>
        <taxon>Micrococcales</taxon>
        <taxon>Micrococcaceae</taxon>
        <taxon>Glutamicibacter</taxon>
    </lineage>
</organism>
<name>A0A5B7WSK5_9MICC</name>
<reference evidence="1 2" key="1">
    <citation type="submission" date="2018-12" db="EMBL/GenBank/DDBJ databases">
        <title>Complete Genome Sequence of Glutamicibacter creatinolyticus strain LGCM259,isolated from an abscess of a 12-year-old mare in Italy.</title>
        <authorList>
            <person name="Santos R.G."/>
            <person name="Silva A.L."/>
            <person name="Seyffert N."/>
            <person name="Castro T.L.P."/>
            <person name="Attili A.R."/>
            <person name="Rifici C."/>
            <person name="Mazzullo G."/>
            <person name="Brenig B."/>
            <person name="Venanzi F."/>
            <person name="Azevedo V."/>
        </authorList>
    </citation>
    <scope>NUCLEOTIDE SEQUENCE [LARGE SCALE GENOMIC DNA]</scope>
    <source>
        <strain evidence="1 2">LGCM 259</strain>
    </source>
</reference>
<dbReference type="KEGG" id="gcr:GcLGCM259_0480"/>
<evidence type="ECO:0000313" key="2">
    <source>
        <dbReference type="Proteomes" id="UP000307000"/>
    </source>
</evidence>
<dbReference type="AlphaFoldDB" id="A0A5B7WSK5"/>
<keyword evidence="2" id="KW-1185">Reference proteome</keyword>
<gene>
    <name evidence="1" type="ORF">GcLGCM259_0480</name>
</gene>
<dbReference type="RefSeq" id="WP_138925656.1">
    <property type="nucleotide sequence ID" value="NZ_CP034412.1"/>
</dbReference>
<protein>
    <recommendedName>
        <fullName evidence="3">DinB family protein</fullName>
    </recommendedName>
</protein>
<dbReference type="InterPro" id="IPR034660">
    <property type="entry name" value="DinB/YfiT-like"/>
</dbReference>
<dbReference type="Proteomes" id="UP000307000">
    <property type="component" value="Chromosome"/>
</dbReference>
<dbReference type="InterPro" id="IPR007061">
    <property type="entry name" value="MST-like"/>
</dbReference>
<evidence type="ECO:0008006" key="3">
    <source>
        <dbReference type="Google" id="ProtNLM"/>
    </source>
</evidence>
<sequence>MDSEVTARKQRLRRYLDHARQAALWKAENLDEAQLRRPMVPSGTNVLGVINHLAVMEFGYFSYCLKRPVDSPRAVQAFTSEDPMADFVVEADTGAADVLQFYRQAIDAANTAFEELELDAPASVPWWGEDSETTLEHLMLHMVGETSRHAGHLDLVRELIDGQTGLSAQNGNLPEFSDEQWKEHYARLKKIADSV</sequence>
<dbReference type="Gene3D" id="1.20.120.450">
    <property type="entry name" value="dinb family like domain"/>
    <property type="match status" value="1"/>
</dbReference>
<accession>A0A5B7WSK5</accession>
<evidence type="ECO:0000313" key="1">
    <source>
        <dbReference type="EMBL" id="QCY46245.1"/>
    </source>
</evidence>
<dbReference type="SUPFAM" id="SSF109854">
    <property type="entry name" value="DinB/YfiT-like putative metalloenzymes"/>
    <property type="match status" value="1"/>
</dbReference>
<proteinExistence type="predicted"/>